<dbReference type="OrthoDB" id="3233284at2"/>
<dbReference type="InterPro" id="IPR035906">
    <property type="entry name" value="MetI-like_sf"/>
</dbReference>
<dbReference type="EMBL" id="FNIR01000008">
    <property type="protein sequence ID" value="SDO92190.1"/>
    <property type="molecule type" value="Genomic_DNA"/>
</dbReference>
<feature type="transmembrane region" description="Helical" evidence="6">
    <location>
        <begin position="161"/>
        <end position="187"/>
    </location>
</feature>
<name>A0A1H0NIN4_9ACTN</name>
<keyword evidence="3 6" id="KW-0812">Transmembrane</keyword>
<evidence type="ECO:0000256" key="2">
    <source>
        <dbReference type="ARBA" id="ARBA00022448"/>
    </source>
</evidence>
<dbReference type="GO" id="GO:0005886">
    <property type="term" value="C:plasma membrane"/>
    <property type="evidence" value="ECO:0007669"/>
    <property type="project" value="UniProtKB-SubCell"/>
</dbReference>
<dbReference type="Pfam" id="PF00528">
    <property type="entry name" value="BPD_transp_1"/>
    <property type="match status" value="1"/>
</dbReference>
<keyword evidence="4 6" id="KW-1133">Transmembrane helix</keyword>
<evidence type="ECO:0000256" key="1">
    <source>
        <dbReference type="ARBA" id="ARBA00004141"/>
    </source>
</evidence>
<feature type="transmembrane region" description="Helical" evidence="6">
    <location>
        <begin position="99"/>
        <end position="118"/>
    </location>
</feature>
<comment type="similarity">
    <text evidence="6">Belongs to the binding-protein-dependent transport system permease family.</text>
</comment>
<accession>A0A1H0NIN4</accession>
<evidence type="ECO:0000256" key="7">
    <source>
        <dbReference type="SAM" id="MobiDB-lite"/>
    </source>
</evidence>
<dbReference type="InterPro" id="IPR000515">
    <property type="entry name" value="MetI-like"/>
</dbReference>
<keyword evidence="10" id="KW-1185">Reference proteome</keyword>
<evidence type="ECO:0000256" key="5">
    <source>
        <dbReference type="ARBA" id="ARBA00023136"/>
    </source>
</evidence>
<dbReference type="Proteomes" id="UP000199088">
    <property type="component" value="Unassembled WGS sequence"/>
</dbReference>
<feature type="domain" description="ABC transmembrane type-1" evidence="8">
    <location>
        <begin position="36"/>
        <end position="217"/>
    </location>
</feature>
<evidence type="ECO:0000313" key="9">
    <source>
        <dbReference type="EMBL" id="SDO92190.1"/>
    </source>
</evidence>
<dbReference type="PANTHER" id="PTHR30177">
    <property type="entry name" value="GLYCINE BETAINE/L-PROLINE TRANSPORT SYSTEM PERMEASE PROTEIN PROW"/>
    <property type="match status" value="1"/>
</dbReference>
<gene>
    <name evidence="9" type="ORF">SAMN05660199_02857</name>
</gene>
<feature type="transmembrane region" description="Helical" evidence="6">
    <location>
        <begin position="199"/>
        <end position="220"/>
    </location>
</feature>
<dbReference type="InterPro" id="IPR051204">
    <property type="entry name" value="ABC_transp_perm/SBD"/>
</dbReference>
<reference evidence="10" key="1">
    <citation type="submission" date="2016-10" db="EMBL/GenBank/DDBJ databases">
        <authorList>
            <person name="Varghese N."/>
            <person name="Submissions S."/>
        </authorList>
    </citation>
    <scope>NUCLEOTIDE SEQUENCE [LARGE SCALE GENOMIC DNA]</scope>
    <source>
        <strain evidence="10">DSM 45843</strain>
    </source>
</reference>
<dbReference type="CDD" id="cd06261">
    <property type="entry name" value="TM_PBP2"/>
    <property type="match status" value="1"/>
</dbReference>
<organism evidence="9 10">
    <name type="scientific">Klenkia soli</name>
    <dbReference type="NCBI Taxonomy" id="1052260"/>
    <lineage>
        <taxon>Bacteria</taxon>
        <taxon>Bacillati</taxon>
        <taxon>Actinomycetota</taxon>
        <taxon>Actinomycetes</taxon>
        <taxon>Geodermatophilales</taxon>
        <taxon>Geodermatophilaceae</taxon>
        <taxon>Klenkia</taxon>
    </lineage>
</organism>
<dbReference type="AlphaFoldDB" id="A0A1H0NIN4"/>
<dbReference type="PANTHER" id="PTHR30177:SF4">
    <property type="entry name" value="OSMOPROTECTANT IMPORT PERMEASE PROTEIN OSMW"/>
    <property type="match status" value="1"/>
</dbReference>
<evidence type="ECO:0000256" key="6">
    <source>
        <dbReference type="RuleBase" id="RU363032"/>
    </source>
</evidence>
<dbReference type="GO" id="GO:0055085">
    <property type="term" value="P:transmembrane transport"/>
    <property type="evidence" value="ECO:0007669"/>
    <property type="project" value="InterPro"/>
</dbReference>
<feature type="compositionally biased region" description="Polar residues" evidence="7">
    <location>
        <begin position="230"/>
        <end position="240"/>
    </location>
</feature>
<dbReference type="Gene3D" id="1.10.3720.10">
    <property type="entry name" value="MetI-like"/>
    <property type="match status" value="1"/>
</dbReference>
<feature type="transmembrane region" description="Helical" evidence="6">
    <location>
        <begin position="38"/>
        <end position="59"/>
    </location>
</feature>
<protein>
    <submittedName>
        <fullName evidence="9">Osmoprotectant transport system permease protein</fullName>
    </submittedName>
</protein>
<evidence type="ECO:0000256" key="4">
    <source>
        <dbReference type="ARBA" id="ARBA00022989"/>
    </source>
</evidence>
<comment type="subcellular location">
    <subcellularLocation>
        <location evidence="6">Cell membrane</location>
        <topology evidence="6">Multi-pass membrane protein</topology>
    </subcellularLocation>
    <subcellularLocation>
        <location evidence="1">Membrane</location>
        <topology evidence="1">Multi-pass membrane protein</topology>
    </subcellularLocation>
</comment>
<proteinExistence type="inferred from homology"/>
<keyword evidence="5 6" id="KW-0472">Membrane</keyword>
<dbReference type="PROSITE" id="PS50928">
    <property type="entry name" value="ABC_TM1"/>
    <property type="match status" value="1"/>
</dbReference>
<dbReference type="SUPFAM" id="SSF161098">
    <property type="entry name" value="MetI-like"/>
    <property type="match status" value="1"/>
</dbReference>
<dbReference type="RefSeq" id="WP_091246333.1">
    <property type="nucleotide sequence ID" value="NZ_FNIR01000008.1"/>
</dbReference>
<feature type="region of interest" description="Disordered" evidence="7">
    <location>
        <begin position="230"/>
        <end position="250"/>
    </location>
</feature>
<dbReference type="STRING" id="1052260.SAMN05660199_02857"/>
<dbReference type="GO" id="GO:0031460">
    <property type="term" value="P:glycine betaine transport"/>
    <property type="evidence" value="ECO:0007669"/>
    <property type="project" value="TreeGrafter"/>
</dbReference>
<evidence type="ECO:0000313" key="10">
    <source>
        <dbReference type="Proteomes" id="UP000199088"/>
    </source>
</evidence>
<evidence type="ECO:0000259" key="8">
    <source>
        <dbReference type="PROSITE" id="PS50928"/>
    </source>
</evidence>
<sequence length="250" mass="25999">MSAASGTAVLAVDAAPNPWFSTSWVVDNWGTIMPLLVQHVRLTVVSVLIGAVIAFPLALLARRSRFLTGPVLGLSTLVYTIPSLAMFAFLAPFTGLSETTVAVGLVLYSLVILVRNFLAGLQAVPADAVEAARGMGYGPGRLLAKVEIPLALPSIMAGLRIATVSTVALVTVGVVVGQGGLGQIIIVNGFSANYYRPPIVFGTLACVVLALVADQLLALLERVLTPWTRTPTSPARTSGLRSAEPVEVAA</sequence>
<keyword evidence="2 6" id="KW-0813">Transport</keyword>
<evidence type="ECO:0000256" key="3">
    <source>
        <dbReference type="ARBA" id="ARBA00022692"/>
    </source>
</evidence>
<feature type="transmembrane region" description="Helical" evidence="6">
    <location>
        <begin position="71"/>
        <end position="93"/>
    </location>
</feature>